<keyword evidence="1 5" id="KW-0808">Transferase</keyword>
<keyword evidence="6" id="KW-1185">Reference proteome</keyword>
<proteinExistence type="inferred from homology"/>
<dbReference type="EMBL" id="AODH01000045">
    <property type="protein sequence ID" value="EUJ36706.1"/>
    <property type="molecule type" value="Genomic_DNA"/>
</dbReference>
<reference evidence="5 6" key="1">
    <citation type="submission" date="2012-12" db="EMBL/GenBank/DDBJ databases">
        <title>Novel taxa of Listeriaceae from agricultural environments in the United States.</title>
        <authorList>
            <person name="den Bakker H.C."/>
            <person name="Allred A."/>
            <person name="Warchocki S."/>
            <person name="Wright E.M."/>
            <person name="Burrell A."/>
            <person name="Nightingale K.K."/>
            <person name="Kephart D."/>
            <person name="Wiedmann M."/>
        </authorList>
    </citation>
    <scope>NUCLEOTIDE SEQUENCE [LARGE SCALE GENOMIC DNA]</scope>
    <source>
        <strain evidence="5 6">FSL F6-1037</strain>
    </source>
</reference>
<comment type="similarity">
    <text evidence="3">Belongs to the acetyltransferase family. RimJ subfamily.</text>
</comment>
<evidence type="ECO:0000313" key="6">
    <source>
        <dbReference type="Proteomes" id="UP000019243"/>
    </source>
</evidence>
<dbReference type="PROSITE" id="PS51186">
    <property type="entry name" value="GNAT"/>
    <property type="match status" value="1"/>
</dbReference>
<dbReference type="PANTHER" id="PTHR43792:SF8">
    <property type="entry name" value="[RIBOSOMAL PROTEIN US5]-ALANINE N-ACETYLTRANSFERASE"/>
    <property type="match status" value="1"/>
</dbReference>
<dbReference type="Gene3D" id="3.40.630.30">
    <property type="match status" value="1"/>
</dbReference>
<sequence>MNDNTKLQMLLAQHSVLHGKRIKLRPVTLNDATALFEYASDPTTTQFIFETHSSLAKTRESIANFFMSDPLGKFAIEHINSQKMIGTIDLRVDALHQRAELGYALNKAYQGQGYMTEAGQLLLELAFSTLGLNKVESHCDINNPASAAVMKRLGLQYEGTLRQHKWFKGKFCDYAFYGLLKSEYQKKPVAPSKE</sequence>
<dbReference type="STRING" id="1265861.BCAMP_10540"/>
<dbReference type="RefSeq" id="WP_035315292.1">
    <property type="nucleotide sequence ID" value="NZ_AODH01000045.1"/>
</dbReference>
<dbReference type="InterPro" id="IPR016181">
    <property type="entry name" value="Acyl_CoA_acyltransferase"/>
</dbReference>
<name>W7CLE9_9LIST</name>
<dbReference type="SUPFAM" id="SSF55729">
    <property type="entry name" value="Acyl-CoA N-acyltransferases (Nat)"/>
    <property type="match status" value="1"/>
</dbReference>
<dbReference type="Pfam" id="PF13302">
    <property type="entry name" value="Acetyltransf_3"/>
    <property type="match status" value="1"/>
</dbReference>
<dbReference type="PATRIC" id="fig|1265861.3.peg.2071"/>
<evidence type="ECO:0000256" key="3">
    <source>
        <dbReference type="ARBA" id="ARBA00038502"/>
    </source>
</evidence>
<dbReference type="InterPro" id="IPR000182">
    <property type="entry name" value="GNAT_dom"/>
</dbReference>
<dbReference type="Proteomes" id="UP000019243">
    <property type="component" value="Unassembled WGS sequence"/>
</dbReference>
<dbReference type="PANTHER" id="PTHR43792">
    <property type="entry name" value="GNAT FAMILY, PUTATIVE (AFU_ORTHOLOGUE AFUA_3G00765)-RELATED-RELATED"/>
    <property type="match status" value="1"/>
</dbReference>
<evidence type="ECO:0000313" key="5">
    <source>
        <dbReference type="EMBL" id="EUJ36706.1"/>
    </source>
</evidence>
<keyword evidence="2" id="KW-0012">Acyltransferase</keyword>
<evidence type="ECO:0000256" key="2">
    <source>
        <dbReference type="ARBA" id="ARBA00023315"/>
    </source>
</evidence>
<dbReference type="InterPro" id="IPR051531">
    <property type="entry name" value="N-acetyltransferase"/>
</dbReference>
<comment type="caution">
    <text evidence="5">The sequence shown here is derived from an EMBL/GenBank/DDBJ whole genome shotgun (WGS) entry which is preliminary data.</text>
</comment>
<dbReference type="GO" id="GO:0008999">
    <property type="term" value="F:protein-N-terminal-alanine acetyltransferase activity"/>
    <property type="evidence" value="ECO:0007669"/>
    <property type="project" value="TreeGrafter"/>
</dbReference>
<organism evidence="5 6">
    <name type="scientific">Brochothrix campestris FSL F6-1037</name>
    <dbReference type="NCBI Taxonomy" id="1265861"/>
    <lineage>
        <taxon>Bacteria</taxon>
        <taxon>Bacillati</taxon>
        <taxon>Bacillota</taxon>
        <taxon>Bacilli</taxon>
        <taxon>Bacillales</taxon>
        <taxon>Listeriaceae</taxon>
        <taxon>Brochothrix</taxon>
    </lineage>
</organism>
<gene>
    <name evidence="5" type="ORF">BCAMP_10540</name>
</gene>
<evidence type="ECO:0000256" key="1">
    <source>
        <dbReference type="ARBA" id="ARBA00022679"/>
    </source>
</evidence>
<protein>
    <submittedName>
        <fullName evidence="5">Putative N-acetyltransferase</fullName>
    </submittedName>
</protein>
<evidence type="ECO:0000259" key="4">
    <source>
        <dbReference type="PROSITE" id="PS51186"/>
    </source>
</evidence>
<dbReference type="OrthoDB" id="9785602at2"/>
<feature type="domain" description="N-acetyltransferase" evidence="4">
    <location>
        <begin position="22"/>
        <end position="173"/>
    </location>
</feature>
<dbReference type="AlphaFoldDB" id="W7CLE9"/>
<accession>W7CLE9</accession>
<dbReference type="GO" id="GO:0005737">
    <property type="term" value="C:cytoplasm"/>
    <property type="evidence" value="ECO:0007669"/>
    <property type="project" value="TreeGrafter"/>
</dbReference>